<dbReference type="Pfam" id="PF11306">
    <property type="entry name" value="DUF3108"/>
    <property type="match status" value="1"/>
</dbReference>
<feature type="compositionally biased region" description="Low complexity" evidence="1">
    <location>
        <begin position="176"/>
        <end position="191"/>
    </location>
</feature>
<protein>
    <submittedName>
        <fullName evidence="2">DUF3108 domain-containing protein</fullName>
    </submittedName>
</protein>
<reference evidence="2 3" key="1">
    <citation type="submission" date="2019-03" db="EMBL/GenBank/DDBJ databases">
        <title>Rhodobacteraceae bacterium SM1902, a new member of the family Rhodobacteraceae isolated from Yantai.</title>
        <authorList>
            <person name="Sun Y."/>
        </authorList>
    </citation>
    <scope>NUCLEOTIDE SEQUENCE [LARGE SCALE GENOMIC DNA]</scope>
    <source>
        <strain evidence="2 3">SM1902</strain>
    </source>
</reference>
<dbReference type="EMBL" id="SMZO01000092">
    <property type="protein sequence ID" value="TDL81739.1"/>
    <property type="molecule type" value="Genomic_DNA"/>
</dbReference>
<feature type="region of interest" description="Disordered" evidence="1">
    <location>
        <begin position="168"/>
        <end position="192"/>
    </location>
</feature>
<dbReference type="AlphaFoldDB" id="A0A4V6PP87"/>
<dbReference type="OrthoDB" id="7844015at2"/>
<proteinExistence type="predicted"/>
<gene>
    <name evidence="2" type="ORF">E2L05_19645</name>
</gene>
<sequence>MRAAHRAKCVGQLCRQGCQGCAGAWGSLTNRCGRCLALARGCMSTPSTIPITGRKDTPMATRRTLLAVVLICAGAQAQAAEESASYNVAFGGIRAGVIAFRAEEAGGRYTAHGSARASGLLGAIFDAEVDTVAQGAVSANTYRPSVAREVTAGSDNRTQREYRYNGAGVPTVTRTPAKAPSSHAAPASQQAGTVDSTTAAWAILRDRPEALACQLDITIYDGRRRQRIELNQAEATADGMTCTGRYTRVAGFSPKEMAEKTAWPLTMKYVRQPTGILRVEQLSFPTSFGRARITRR</sequence>
<keyword evidence="3" id="KW-1185">Reference proteome</keyword>
<comment type="caution">
    <text evidence="2">The sequence shown here is derived from an EMBL/GenBank/DDBJ whole genome shotgun (WGS) entry which is preliminary data.</text>
</comment>
<organism evidence="2 3">
    <name type="scientific">Meridianimarinicoccus aquatilis</name>
    <dbReference type="NCBI Taxonomy" id="2552766"/>
    <lineage>
        <taxon>Bacteria</taxon>
        <taxon>Pseudomonadati</taxon>
        <taxon>Pseudomonadota</taxon>
        <taxon>Alphaproteobacteria</taxon>
        <taxon>Rhodobacterales</taxon>
        <taxon>Paracoccaceae</taxon>
        <taxon>Meridianimarinicoccus</taxon>
    </lineage>
</organism>
<name>A0A4V6PP87_9RHOB</name>
<dbReference type="InterPro" id="IPR021457">
    <property type="entry name" value="DUF3108"/>
</dbReference>
<evidence type="ECO:0000313" key="2">
    <source>
        <dbReference type="EMBL" id="TDL81739.1"/>
    </source>
</evidence>
<dbReference type="Proteomes" id="UP000294562">
    <property type="component" value="Unassembled WGS sequence"/>
</dbReference>
<evidence type="ECO:0000256" key="1">
    <source>
        <dbReference type="SAM" id="MobiDB-lite"/>
    </source>
</evidence>
<accession>A0A4V6PP87</accession>
<evidence type="ECO:0000313" key="3">
    <source>
        <dbReference type="Proteomes" id="UP000294562"/>
    </source>
</evidence>